<protein>
    <recommendedName>
        <fullName evidence="2">Endonuclease/exonuclease/phosphatase domain-containing protein</fullName>
    </recommendedName>
</protein>
<dbReference type="SUPFAM" id="SSF56219">
    <property type="entry name" value="DNase I-like"/>
    <property type="match status" value="1"/>
</dbReference>
<feature type="region of interest" description="Disordered" evidence="1">
    <location>
        <begin position="146"/>
        <end position="173"/>
    </location>
</feature>
<dbReference type="InterPro" id="IPR036691">
    <property type="entry name" value="Endo/exonu/phosph_ase_sf"/>
</dbReference>
<gene>
    <name evidence="3" type="ORF">CVLEPA_LOCUS16864</name>
</gene>
<dbReference type="EMBL" id="CAWYQH010000101">
    <property type="protein sequence ID" value="CAK8685768.1"/>
    <property type="molecule type" value="Genomic_DNA"/>
</dbReference>
<dbReference type="Pfam" id="PF03372">
    <property type="entry name" value="Exo_endo_phos"/>
    <property type="match status" value="1"/>
</dbReference>
<proteinExistence type="predicted"/>
<evidence type="ECO:0000259" key="2">
    <source>
        <dbReference type="Pfam" id="PF03372"/>
    </source>
</evidence>
<feature type="domain" description="Endonuclease/exonuclease/phosphatase" evidence="2">
    <location>
        <begin position="68"/>
        <end position="155"/>
    </location>
</feature>
<evidence type="ECO:0000313" key="3">
    <source>
        <dbReference type="EMBL" id="CAK8685768.1"/>
    </source>
</evidence>
<dbReference type="Proteomes" id="UP001642483">
    <property type="component" value="Unassembled WGS sequence"/>
</dbReference>
<evidence type="ECO:0000256" key="1">
    <source>
        <dbReference type="SAM" id="MobiDB-lite"/>
    </source>
</evidence>
<dbReference type="InterPro" id="IPR005135">
    <property type="entry name" value="Endo/exonuclease/phosphatase"/>
</dbReference>
<evidence type="ECO:0000313" key="4">
    <source>
        <dbReference type="Proteomes" id="UP001642483"/>
    </source>
</evidence>
<feature type="compositionally biased region" description="Basic and acidic residues" evidence="1">
    <location>
        <begin position="156"/>
        <end position="173"/>
    </location>
</feature>
<organism evidence="3 4">
    <name type="scientific">Clavelina lepadiformis</name>
    <name type="common">Light-bulb sea squirt</name>
    <name type="synonym">Ascidia lepadiformis</name>
    <dbReference type="NCBI Taxonomy" id="159417"/>
    <lineage>
        <taxon>Eukaryota</taxon>
        <taxon>Metazoa</taxon>
        <taxon>Chordata</taxon>
        <taxon>Tunicata</taxon>
        <taxon>Ascidiacea</taxon>
        <taxon>Aplousobranchia</taxon>
        <taxon>Clavelinidae</taxon>
        <taxon>Clavelina</taxon>
    </lineage>
</organism>
<sequence>MSKETAIKLAGKLRDVEGVMNDIAQGDAHTHLSIGWVPIDFPQECLVEALKRIDHIDSPGPRQEHKGNDAPKRKALFETFKKLAAHIILLQETKCNPKDVNNWSNEWDIGPSIFNAANRKKHANAGTAILINHPTITFAQTRRDAEGGDFNMVGDDPERDRSLSTKSEVVERK</sequence>
<reference evidence="3 4" key="1">
    <citation type="submission" date="2024-02" db="EMBL/GenBank/DDBJ databases">
        <authorList>
            <person name="Daric V."/>
            <person name="Darras S."/>
        </authorList>
    </citation>
    <scope>NUCLEOTIDE SEQUENCE [LARGE SCALE GENOMIC DNA]</scope>
</reference>
<accession>A0ABP0G2M2</accession>
<comment type="caution">
    <text evidence="3">The sequence shown here is derived from an EMBL/GenBank/DDBJ whole genome shotgun (WGS) entry which is preliminary data.</text>
</comment>
<name>A0ABP0G2M2_CLALP</name>
<keyword evidence="4" id="KW-1185">Reference proteome</keyword>
<dbReference type="Gene3D" id="3.60.10.10">
    <property type="entry name" value="Endonuclease/exonuclease/phosphatase"/>
    <property type="match status" value="1"/>
</dbReference>